<dbReference type="RefSeq" id="WP_101471017.1">
    <property type="nucleotide sequence ID" value="NZ_PJND01000007.1"/>
</dbReference>
<accession>A0A497V9I3</accession>
<comment type="caution">
    <text evidence="2">The sequence shown here is derived from an EMBL/GenBank/DDBJ whole genome shotgun (WGS) entry which is preliminary data.</text>
</comment>
<sequence>MRSTIIISLEHRNKEQVLKKIIEFGKRNKFEIVPKEEVLSLGDIGLSKEIGEDDISYIEFSITEKDEFKTQNISNSTIINGKRHYFYIWINHTTGDQTLHSLNELLNEILSDNPDMLVTDETFDGFYSLEQIKNKQVPKWLLI</sequence>
<gene>
    <name evidence="1" type="ORF">B0G92_0561</name>
    <name evidence="2" type="ORF">CLV50_0945</name>
</gene>
<evidence type="ECO:0000313" key="1">
    <source>
        <dbReference type="EMBL" id="PKW28933.1"/>
    </source>
</evidence>
<proteinExistence type="predicted"/>
<dbReference type="Proteomes" id="UP000275027">
    <property type="component" value="Unassembled WGS sequence"/>
</dbReference>
<keyword evidence="3" id="KW-1185">Reference proteome</keyword>
<reference evidence="1 3" key="1">
    <citation type="submission" date="2017-12" db="EMBL/GenBank/DDBJ databases">
        <title>Genomic Encyclopedia of Type Strains, Phase III (KMG-III): the genomes of soil and plant-associated and newly described type strains.</title>
        <authorList>
            <person name="Whitman W."/>
        </authorList>
    </citation>
    <scope>NUCLEOTIDE SEQUENCE [LARGE SCALE GENOMIC DNA]</scope>
    <source>
        <strain evidence="1 3">IP-10</strain>
    </source>
</reference>
<evidence type="ECO:0000313" key="4">
    <source>
        <dbReference type="Proteomes" id="UP000275027"/>
    </source>
</evidence>
<dbReference type="EMBL" id="PJND01000007">
    <property type="protein sequence ID" value="PKW28933.1"/>
    <property type="molecule type" value="Genomic_DNA"/>
</dbReference>
<dbReference type="AlphaFoldDB" id="A0A497V9I3"/>
<protein>
    <submittedName>
        <fullName evidence="2">Uncharacterized protein</fullName>
    </submittedName>
</protein>
<evidence type="ECO:0000313" key="2">
    <source>
        <dbReference type="EMBL" id="RLJ35564.1"/>
    </source>
</evidence>
<organism evidence="2 4">
    <name type="scientific">Flavobacterium lindanitolerans</name>
    <dbReference type="NCBI Taxonomy" id="428988"/>
    <lineage>
        <taxon>Bacteria</taxon>
        <taxon>Pseudomonadati</taxon>
        <taxon>Bacteroidota</taxon>
        <taxon>Flavobacteriia</taxon>
        <taxon>Flavobacteriales</taxon>
        <taxon>Flavobacteriaceae</taxon>
        <taxon>Flavobacterium</taxon>
    </lineage>
</organism>
<evidence type="ECO:0000313" key="3">
    <source>
        <dbReference type="Proteomes" id="UP000233767"/>
    </source>
</evidence>
<dbReference type="Proteomes" id="UP000233767">
    <property type="component" value="Unassembled WGS sequence"/>
</dbReference>
<reference evidence="2 4" key="2">
    <citation type="submission" date="2018-10" db="EMBL/GenBank/DDBJ databases">
        <title>Genomic Encyclopedia of Archaeal and Bacterial Type Strains, Phase II (KMG-II): from individual species to whole genera.</title>
        <authorList>
            <person name="Goeker M."/>
        </authorList>
    </citation>
    <scope>NUCLEOTIDE SEQUENCE [LARGE SCALE GENOMIC DNA]</scope>
    <source>
        <strain evidence="2 4">DSM 21886</strain>
    </source>
</reference>
<dbReference type="EMBL" id="RCCB01000010">
    <property type="protein sequence ID" value="RLJ35564.1"/>
    <property type="molecule type" value="Genomic_DNA"/>
</dbReference>
<name>A0A497V9I3_9FLAO</name>